<evidence type="ECO:0000313" key="3">
    <source>
        <dbReference type="EMBL" id="MCM8568185.1"/>
    </source>
</evidence>
<proteinExistence type="predicted"/>
<feature type="domain" description="Amidohydrolase-related" evidence="2">
    <location>
        <begin position="162"/>
        <end position="327"/>
    </location>
</feature>
<organism evidence="3 4">
    <name type="scientific">Gramella jeungdoensis</name>
    <dbReference type="NCBI Taxonomy" id="708091"/>
    <lineage>
        <taxon>Bacteria</taxon>
        <taxon>Pseudomonadati</taxon>
        <taxon>Bacteroidota</taxon>
        <taxon>Flavobacteriia</taxon>
        <taxon>Flavobacteriales</taxon>
        <taxon>Flavobacteriaceae</taxon>
        <taxon>Christiangramia</taxon>
    </lineage>
</organism>
<dbReference type="PANTHER" id="PTHR21240">
    <property type="entry name" value="2-AMINO-3-CARBOXYLMUCONATE-6-SEMIALDEHYDE DECARBOXYLASE"/>
    <property type="match status" value="1"/>
</dbReference>
<dbReference type="InterPro" id="IPR006680">
    <property type="entry name" value="Amidohydro-rel"/>
</dbReference>
<name>A0ABT0YYT2_9FLAO</name>
<evidence type="ECO:0000259" key="2">
    <source>
        <dbReference type="Pfam" id="PF04909"/>
    </source>
</evidence>
<reference evidence="3" key="1">
    <citation type="submission" date="2022-06" db="EMBL/GenBank/DDBJ databases">
        <title>Gramella sediminis sp. nov., isolated from deep-sea sediment of the Indian Ocean.</title>
        <authorList>
            <person name="Yang L."/>
        </authorList>
    </citation>
    <scope>NUCLEOTIDE SEQUENCE</scope>
    <source>
        <strain evidence="3">HMD3159</strain>
    </source>
</reference>
<dbReference type="Proteomes" id="UP001155077">
    <property type="component" value="Unassembled WGS sequence"/>
</dbReference>
<dbReference type="SUPFAM" id="SSF51556">
    <property type="entry name" value="Metallo-dependent hydrolases"/>
    <property type="match status" value="1"/>
</dbReference>
<dbReference type="InterPro" id="IPR032466">
    <property type="entry name" value="Metal_Hydrolase"/>
</dbReference>
<evidence type="ECO:0000256" key="1">
    <source>
        <dbReference type="ARBA" id="ARBA00023239"/>
    </source>
</evidence>
<dbReference type="CDD" id="cd01292">
    <property type="entry name" value="metallo-dependent_hydrolases"/>
    <property type="match status" value="1"/>
</dbReference>
<protein>
    <submittedName>
        <fullName evidence="3">Amidohydrolase family protein</fullName>
    </submittedName>
</protein>
<dbReference type="Gene3D" id="3.20.20.140">
    <property type="entry name" value="Metal-dependent hydrolases"/>
    <property type="match status" value="1"/>
</dbReference>
<dbReference type="InterPro" id="IPR032465">
    <property type="entry name" value="ACMSD"/>
</dbReference>
<dbReference type="PANTHER" id="PTHR21240:SF28">
    <property type="entry name" value="ISO-OROTATE DECARBOXYLASE (EUROFUNG)"/>
    <property type="match status" value="1"/>
</dbReference>
<evidence type="ECO:0000313" key="4">
    <source>
        <dbReference type="Proteomes" id="UP001155077"/>
    </source>
</evidence>
<dbReference type="EMBL" id="JAMSCK010000001">
    <property type="protein sequence ID" value="MCM8568185.1"/>
    <property type="molecule type" value="Genomic_DNA"/>
</dbReference>
<gene>
    <name evidence="3" type="ORF">NE848_02275</name>
</gene>
<keyword evidence="1" id="KW-0456">Lyase</keyword>
<comment type="caution">
    <text evidence="3">The sequence shown here is derived from an EMBL/GenBank/DDBJ whole genome shotgun (WGS) entry which is preliminary data.</text>
</comment>
<dbReference type="Pfam" id="PF04909">
    <property type="entry name" value="Amidohydro_2"/>
    <property type="match status" value="1"/>
</dbReference>
<accession>A0ABT0YYT2</accession>
<sequence>MKNYSVSILLLFISFLVQLPSYSQEKSLRLPVIDMHLHAIPVDMNGPPPVAICAPPIEMPVWDQRKSWGETFIGGAKQPNCDNAIWSPETNEELINQTLSALKEHNIYGITSGPFLESYLSSDRIIPSLFFEIKDGITPETVRDELSSGKYRVLGEVIIQYKGISPSDPEFEPYAAIAEELDIPVGIHMGPGPPGAGYLPPFAGYRAKLDSPLLIEDLLIKHPNLRVYIMHAGWPLIDDMIALLYSYPQVYVGIGVINYAIPRKEFHYYLKRIVDAGFGKRVMFGSDQMVWPDAIGRGIESIENADFLTEEQKRDILYNNAARFLRLSEEEKKTHFEGTIEHVDD</sequence>
<dbReference type="RefSeq" id="WP_252110587.1">
    <property type="nucleotide sequence ID" value="NZ_JAMSCK010000001.1"/>
</dbReference>
<keyword evidence="4" id="KW-1185">Reference proteome</keyword>